<dbReference type="SUPFAM" id="SSF52540">
    <property type="entry name" value="P-loop containing nucleoside triphosphate hydrolases"/>
    <property type="match status" value="1"/>
</dbReference>
<comment type="caution">
    <text evidence="5">The sequence shown here is derived from an EMBL/GenBank/DDBJ whole genome shotgun (WGS) entry which is preliminary data.</text>
</comment>
<dbReference type="PANTHER" id="PTHR41259:SF1">
    <property type="entry name" value="DOUBLE-STRAND BREAK REPAIR RAD50 ATPASE, PUTATIVE-RELATED"/>
    <property type="match status" value="1"/>
</dbReference>
<dbReference type="Pfam" id="PF13514">
    <property type="entry name" value="AAA_27"/>
    <property type="match status" value="1"/>
</dbReference>
<feature type="region of interest" description="Disordered" evidence="2">
    <location>
        <begin position="377"/>
        <end position="398"/>
    </location>
</feature>
<dbReference type="InterPro" id="IPR038734">
    <property type="entry name" value="YhaN_AAA"/>
</dbReference>
<evidence type="ECO:0000256" key="1">
    <source>
        <dbReference type="SAM" id="Coils"/>
    </source>
</evidence>
<keyword evidence="3" id="KW-0472">Membrane</keyword>
<accession>A0ABS7DLN6</accession>
<evidence type="ECO:0000259" key="4">
    <source>
        <dbReference type="Pfam" id="PF13514"/>
    </source>
</evidence>
<feature type="transmembrane region" description="Helical" evidence="3">
    <location>
        <begin position="488"/>
        <end position="521"/>
    </location>
</feature>
<keyword evidence="3" id="KW-0812">Transmembrane</keyword>
<name>A0ABS7DLN6_9FIRM</name>
<proteinExistence type="predicted"/>
<keyword evidence="6" id="KW-1185">Reference proteome</keyword>
<evidence type="ECO:0000256" key="3">
    <source>
        <dbReference type="SAM" id="Phobius"/>
    </source>
</evidence>
<dbReference type="RefSeq" id="WP_219964632.1">
    <property type="nucleotide sequence ID" value="NZ_JAGFNZ010000002.1"/>
</dbReference>
<keyword evidence="1" id="KW-0175">Coiled coil</keyword>
<feature type="coiled-coil region" evidence="1">
    <location>
        <begin position="822"/>
        <end position="876"/>
    </location>
</feature>
<sequence length="1025" mass="115086">MKINQIHIGHFGKLREYTLDLADGFHILYGNNEDGKSTIMAFLKMMFYGSEGRSSDLSKNPRKKYQPWDGAKMSGYITFEDGGIVYRLERLFGASNATDKISLWNTATGEKEKISGSADLGQRFFGIGAAAFEKSVFIGQAGSMAGADRDDEITQRLLNLVSTGDESVSQKRVETRLQAAMNELKSKSGRIGILDKGYQQLEQLAQERASALSDEEEKKQMQRRYAELNEKKEALEKEYRKYQSQSALQEKLVQLQNLDRTIQKQKEFEAQIQMYEEKARLLTAGNPAIDDTFIQNAEEMTARIQSLRELLEERSRNVRALEQEDPSAGEPVEEISPEVLEEVKNYGKECAHAQQVILTLKEAIRSAAEAQKKQSDLAEAEKTLNEQTQQKQELENDFREASRELEETRVSYLSCQEDSERKKKEFELARQRRESANAAHQSAEQNWKSVQALSAQKIEMAQERLKQASVPRQVMVSEKAGHEIKTGLLVGAVLVAAASVALGVLLTPVCFAGILLAGIMAIAAFGKAKNRTVATTVVDQAETDAAQSNLENVRRTAEQETETAKKAWEQAAGEWQAASARVEQAQSSSLQAEELCRMAMEQMTAAERRKNELELRLGFTGEKLAGLADDVRKIGSELPEERAQLQDDLSSLQAKLKEETEREAALAAAAQTRLQALGCRTAEELQEKLMRYRSYQAREVMRQENRNRAKDAAAQAQENLREQTDAFLSFVSAYRPVFSYEEAAGSVQELKNGMEEIRSARQKINSQSEYLAEQRQGKSPGQIEQEAGEVRAEILRVCQGSLPQPLNEQEEEQLKNLGADCLDRLQKTREDLVQTAAEIKNRFAGKRNVSELEEETEDLNREISEKESEYQCLSLAKETLTEAFNEIRQSFGPLLNEKTAEIFNSITGGKYQNVIVSKNFDINVQDAENAVSHEWQYLSSGTVDQAYFALRLAVAELLSGEGTRLPLMLDDVFLQYDDERTRQGLKFLADYAGESRSSQIILFTCHQSVLELAKQDGLPAVTRNI</sequence>
<gene>
    <name evidence="5" type="ORF">J5W02_05250</name>
</gene>
<organism evidence="5 6">
    <name type="scientific">Caproiciproducens faecalis</name>
    <dbReference type="NCBI Taxonomy" id="2820301"/>
    <lineage>
        <taxon>Bacteria</taxon>
        <taxon>Bacillati</taxon>
        <taxon>Bacillota</taxon>
        <taxon>Clostridia</taxon>
        <taxon>Eubacteriales</taxon>
        <taxon>Acutalibacteraceae</taxon>
        <taxon>Caproiciproducens</taxon>
    </lineage>
</organism>
<dbReference type="Proteomes" id="UP000719942">
    <property type="component" value="Unassembled WGS sequence"/>
</dbReference>
<feature type="coiled-coil region" evidence="1">
    <location>
        <begin position="706"/>
        <end position="767"/>
    </location>
</feature>
<dbReference type="EMBL" id="JAGFNZ010000002">
    <property type="protein sequence ID" value="MBW7572214.1"/>
    <property type="molecule type" value="Genomic_DNA"/>
</dbReference>
<feature type="coiled-coil region" evidence="1">
    <location>
        <begin position="642"/>
        <end position="669"/>
    </location>
</feature>
<keyword evidence="3" id="KW-1133">Transmembrane helix</keyword>
<evidence type="ECO:0000313" key="5">
    <source>
        <dbReference type="EMBL" id="MBW7572214.1"/>
    </source>
</evidence>
<reference evidence="5 6" key="1">
    <citation type="submission" date="2021-03" db="EMBL/GenBank/DDBJ databases">
        <title>Caproiciproducens sp. nov. isolated from feces of cow.</title>
        <authorList>
            <person name="Choi J.-Y."/>
        </authorList>
    </citation>
    <scope>NUCLEOTIDE SEQUENCE [LARGE SCALE GENOMIC DNA]</scope>
    <source>
        <strain evidence="5 6">AGMB10547</strain>
    </source>
</reference>
<dbReference type="PANTHER" id="PTHR41259">
    <property type="entry name" value="DOUBLE-STRAND BREAK REPAIR RAD50 ATPASE, PUTATIVE-RELATED"/>
    <property type="match status" value="1"/>
</dbReference>
<dbReference type="InterPro" id="IPR027417">
    <property type="entry name" value="P-loop_NTPase"/>
</dbReference>
<evidence type="ECO:0000313" key="6">
    <source>
        <dbReference type="Proteomes" id="UP000719942"/>
    </source>
</evidence>
<protein>
    <submittedName>
        <fullName evidence="5">AAA family ATPase</fullName>
    </submittedName>
</protein>
<evidence type="ECO:0000256" key="2">
    <source>
        <dbReference type="SAM" id="MobiDB-lite"/>
    </source>
</evidence>
<feature type="domain" description="YhaN AAA" evidence="4">
    <location>
        <begin position="1"/>
        <end position="56"/>
    </location>
</feature>
<feature type="coiled-coil region" evidence="1">
    <location>
        <begin position="198"/>
        <end position="324"/>
    </location>
</feature>
<dbReference type="Gene3D" id="3.40.50.300">
    <property type="entry name" value="P-loop containing nucleotide triphosphate hydrolases"/>
    <property type="match status" value="2"/>
</dbReference>